<dbReference type="Proteomes" id="UP000054279">
    <property type="component" value="Unassembled WGS sequence"/>
</dbReference>
<dbReference type="AlphaFoldDB" id="A0A0C9UB52"/>
<evidence type="ECO:0000313" key="3">
    <source>
        <dbReference type="Proteomes" id="UP000054279"/>
    </source>
</evidence>
<gene>
    <name evidence="2" type="ORF">M422DRAFT_276776</name>
</gene>
<dbReference type="HOGENOM" id="CLU_998083_0_0_1"/>
<organism evidence="2 3">
    <name type="scientific">Sphaerobolus stellatus (strain SS14)</name>
    <dbReference type="NCBI Taxonomy" id="990650"/>
    <lineage>
        <taxon>Eukaryota</taxon>
        <taxon>Fungi</taxon>
        <taxon>Dikarya</taxon>
        <taxon>Basidiomycota</taxon>
        <taxon>Agaricomycotina</taxon>
        <taxon>Agaricomycetes</taxon>
        <taxon>Phallomycetidae</taxon>
        <taxon>Geastrales</taxon>
        <taxon>Sphaerobolaceae</taxon>
        <taxon>Sphaerobolus</taxon>
    </lineage>
</organism>
<accession>A0A0C9UB52</accession>
<dbReference type="EMBL" id="KN837965">
    <property type="protein sequence ID" value="KIJ22756.1"/>
    <property type="molecule type" value="Genomic_DNA"/>
</dbReference>
<sequence>MMYDMQAVIRSSPAEQLPKSPLGVHHSLHQPKYTSIGGIATETAVPVAILGQLPSLLSTVQADQDKVTSASRALGQLESVYVLANATDSKAQQEEIRLQIQSLTSDLNDLQARWQVLTSQAGGTPKKIDTSGQALDPSTPLPLPQESSFGGSRWQTITLQSTKTSRTNASQSDSKESSEACSVNLWFASSSGGSTSGSASSNTSTTESNDTIDLVFRATLVTVDRGGWFQPQFSKESKTYYKINPNISWVDRDGGVMGLMPSFPVVFIIAKDIVIRVVH</sequence>
<proteinExistence type="predicted"/>
<keyword evidence="3" id="KW-1185">Reference proteome</keyword>
<feature type="region of interest" description="Disordered" evidence="1">
    <location>
        <begin position="121"/>
        <end position="152"/>
    </location>
</feature>
<dbReference type="OrthoDB" id="3071130at2759"/>
<protein>
    <submittedName>
        <fullName evidence="2">Uncharacterized protein</fullName>
    </submittedName>
</protein>
<reference evidence="2 3" key="1">
    <citation type="submission" date="2014-06" db="EMBL/GenBank/DDBJ databases">
        <title>Evolutionary Origins and Diversification of the Mycorrhizal Mutualists.</title>
        <authorList>
            <consortium name="DOE Joint Genome Institute"/>
            <consortium name="Mycorrhizal Genomics Consortium"/>
            <person name="Kohler A."/>
            <person name="Kuo A."/>
            <person name="Nagy L.G."/>
            <person name="Floudas D."/>
            <person name="Copeland A."/>
            <person name="Barry K.W."/>
            <person name="Cichocki N."/>
            <person name="Veneault-Fourrey C."/>
            <person name="LaButti K."/>
            <person name="Lindquist E.A."/>
            <person name="Lipzen A."/>
            <person name="Lundell T."/>
            <person name="Morin E."/>
            <person name="Murat C."/>
            <person name="Riley R."/>
            <person name="Ohm R."/>
            <person name="Sun H."/>
            <person name="Tunlid A."/>
            <person name="Henrissat B."/>
            <person name="Grigoriev I.V."/>
            <person name="Hibbett D.S."/>
            <person name="Martin F."/>
        </authorList>
    </citation>
    <scope>NUCLEOTIDE SEQUENCE [LARGE SCALE GENOMIC DNA]</scope>
    <source>
        <strain evidence="2 3">SS14</strain>
    </source>
</reference>
<evidence type="ECO:0000256" key="1">
    <source>
        <dbReference type="SAM" id="MobiDB-lite"/>
    </source>
</evidence>
<evidence type="ECO:0000313" key="2">
    <source>
        <dbReference type="EMBL" id="KIJ22756.1"/>
    </source>
</evidence>
<name>A0A0C9UB52_SPHS4</name>